<sequence length="136" mass="14944">ALRCSCNDQAPLSDCRWEEWTCTIDTSHSACYTRRSMRDDGSIRTDLGCVFTTWNPTFCSKTTETVAIECCVDSDMCNEDLSPTFLPQTPIESPQANSTILRLSPSHTSFLSTTTEGRLDNTAAPPSPTSQPEPQG</sequence>
<feature type="non-terminal residue" evidence="2">
    <location>
        <position position="1"/>
    </location>
</feature>
<dbReference type="InterPro" id="IPR045860">
    <property type="entry name" value="Snake_toxin-like_sf"/>
</dbReference>
<dbReference type="AlphaFoldDB" id="A0AA35SVH9"/>
<protein>
    <submittedName>
        <fullName evidence="2">Uncharacterized protein</fullName>
    </submittedName>
</protein>
<dbReference type="SUPFAM" id="SSF57302">
    <property type="entry name" value="Snake toxin-like"/>
    <property type="match status" value="1"/>
</dbReference>
<accession>A0AA35SVH9</accession>
<feature type="region of interest" description="Disordered" evidence="1">
    <location>
        <begin position="110"/>
        <end position="136"/>
    </location>
</feature>
<organism evidence="2 3">
    <name type="scientific">Geodia barretti</name>
    <name type="common">Barrett's horny sponge</name>
    <dbReference type="NCBI Taxonomy" id="519541"/>
    <lineage>
        <taxon>Eukaryota</taxon>
        <taxon>Metazoa</taxon>
        <taxon>Porifera</taxon>
        <taxon>Demospongiae</taxon>
        <taxon>Heteroscleromorpha</taxon>
        <taxon>Tetractinellida</taxon>
        <taxon>Astrophorina</taxon>
        <taxon>Geodiidae</taxon>
        <taxon>Geodia</taxon>
    </lineage>
</organism>
<evidence type="ECO:0000256" key="1">
    <source>
        <dbReference type="SAM" id="MobiDB-lite"/>
    </source>
</evidence>
<name>A0AA35SVH9_GEOBA</name>
<comment type="caution">
    <text evidence="2">The sequence shown here is derived from an EMBL/GenBank/DDBJ whole genome shotgun (WGS) entry which is preliminary data.</text>
</comment>
<evidence type="ECO:0000313" key="2">
    <source>
        <dbReference type="EMBL" id="CAI8036855.1"/>
    </source>
</evidence>
<reference evidence="2" key="1">
    <citation type="submission" date="2023-03" db="EMBL/GenBank/DDBJ databases">
        <authorList>
            <person name="Steffen K."/>
            <person name="Cardenas P."/>
        </authorList>
    </citation>
    <scope>NUCLEOTIDE SEQUENCE</scope>
</reference>
<proteinExistence type="predicted"/>
<feature type="compositionally biased region" description="Pro residues" evidence="1">
    <location>
        <begin position="125"/>
        <end position="136"/>
    </location>
</feature>
<dbReference type="EMBL" id="CASHTH010002904">
    <property type="protein sequence ID" value="CAI8036855.1"/>
    <property type="molecule type" value="Genomic_DNA"/>
</dbReference>
<keyword evidence="3" id="KW-1185">Reference proteome</keyword>
<dbReference type="Proteomes" id="UP001174909">
    <property type="component" value="Unassembled WGS sequence"/>
</dbReference>
<evidence type="ECO:0000313" key="3">
    <source>
        <dbReference type="Proteomes" id="UP001174909"/>
    </source>
</evidence>
<gene>
    <name evidence="2" type="ORF">GBAR_LOCUS20646</name>
</gene>
<dbReference type="Gene3D" id="2.10.60.10">
    <property type="entry name" value="CD59"/>
    <property type="match status" value="1"/>
</dbReference>